<keyword evidence="6" id="KW-0804">Transcription</keyword>
<dbReference type="PROSITE" id="PS01124">
    <property type="entry name" value="HTH_ARAC_FAMILY_2"/>
    <property type="match status" value="1"/>
</dbReference>
<evidence type="ECO:0000259" key="10">
    <source>
        <dbReference type="PROSITE" id="PS01124"/>
    </source>
</evidence>
<dbReference type="RefSeq" id="WP_382386101.1">
    <property type="nucleotide sequence ID" value="NZ_JBHLWI010000006.1"/>
</dbReference>
<keyword evidence="8" id="KW-0175">Coiled coil</keyword>
<dbReference type="InterPro" id="IPR009057">
    <property type="entry name" value="Homeodomain-like_sf"/>
</dbReference>
<evidence type="ECO:0000259" key="12">
    <source>
        <dbReference type="PROSITE" id="PS50110"/>
    </source>
</evidence>
<evidence type="ECO:0000256" key="1">
    <source>
        <dbReference type="ARBA" id="ARBA00000085"/>
    </source>
</evidence>
<evidence type="ECO:0000256" key="6">
    <source>
        <dbReference type="ARBA" id="ARBA00023163"/>
    </source>
</evidence>
<dbReference type="SMART" id="SM00448">
    <property type="entry name" value="REC"/>
    <property type="match status" value="1"/>
</dbReference>
<sequence>MKHVFEIVIKLNYSFFVAFALILGTSCKPDKEKIFVVGFSQCISTDAWRQAMHEEMLRELSFYPNIELIIKDAAGNNELQIAQIKEFQELGIDLLIVSPNESDPITPIVSEVFQSGVPVIVVDRKINSNQYTAYVGGNNFEIGYSVGQYIKNLIPDKLEILEIWGLKGSSPAKDRHQGLVSSLGGEESIKYRIDGEWERKVAKDKLRVFLKENPNASFNLIFGHNDVMAISASEVCKELGYEHIKVIGVDALPGPLAGIQAVSDGVLHTTFFYPTGGEKAIELAWKILSKDSFEKENILQTAAVDSSNVRIMKQQTDRIINQQTNIVRQQDMIRSQIDIYQSQKGLLIVFAVTLFIALISLAYVFKSLKDKQEINRELEAKNSEILKQQQQLLDYSKKAEEATTQKLEFFTNVSHEFRTPLTLILAPLEEMLNSPNVSLFKKDLILIRKNAHRLLRLVNQIMDFRKLDNGKMKIQVTEQEIVPFIEEIMSVFEKKADSMKVRLKLFCEEPKLKLWFDPSVMDKVFFNLLSNSFKFVSEKGFVSIRVFQDILKYEVVIQVEDNGTGIDQEEISYVFDRFYQGRTGVRKVGTGLGLALAKELVELQYGQINVRSNLGETTVFEIRMKMGQTHFQESEIAKDFTQNAHADFDNFTTEEELPTLQGNEYASQSVLIIEDDAEIRDYIKRGLAANYQIMEASDTSSGFSKACDFIPDLITCDLMLGSGNGFDLISQLKGNPITASIPIIILSAKSSSEEQLKGIKLGVEDYVVKPFNMAILKEKIKTILQNRNKIEQFYLHGLPVAEHKADKIDKKFIIEFKSIIEKNLHDPDFGVNAICRELGLSRGQLYRKVKSELGYSVNDYITKVRLKKSKYLLGESDKSIADISFLTGFKSAAYFSTVFKNSLGITPSEFRDQQSG</sequence>
<dbReference type="SMART" id="SM00388">
    <property type="entry name" value="HisKA"/>
    <property type="match status" value="1"/>
</dbReference>
<dbReference type="InterPro" id="IPR004358">
    <property type="entry name" value="Sig_transdc_His_kin-like_C"/>
</dbReference>
<dbReference type="Pfam" id="PF13407">
    <property type="entry name" value="Peripla_BP_4"/>
    <property type="match status" value="1"/>
</dbReference>
<keyword evidence="4" id="KW-0805">Transcription regulation</keyword>
<comment type="caution">
    <text evidence="13">The sequence shown here is derived from an EMBL/GenBank/DDBJ whole genome shotgun (WGS) entry which is preliminary data.</text>
</comment>
<proteinExistence type="predicted"/>
<feature type="domain" description="Histidine kinase" evidence="11">
    <location>
        <begin position="412"/>
        <end position="628"/>
    </location>
</feature>
<dbReference type="CDD" id="cd06308">
    <property type="entry name" value="PBP1_sensor_kinase-like"/>
    <property type="match status" value="1"/>
</dbReference>
<dbReference type="PROSITE" id="PS51257">
    <property type="entry name" value="PROKAR_LIPOPROTEIN"/>
    <property type="match status" value="1"/>
</dbReference>
<feature type="domain" description="HTH araC/xylS-type" evidence="10">
    <location>
        <begin position="814"/>
        <end position="913"/>
    </location>
</feature>
<feature type="modified residue" description="4-aspartylphosphate" evidence="7">
    <location>
        <position position="717"/>
    </location>
</feature>
<keyword evidence="9" id="KW-1133">Transmembrane helix</keyword>
<dbReference type="Gene3D" id="1.10.287.130">
    <property type="match status" value="1"/>
</dbReference>
<dbReference type="Proteomes" id="UP001589797">
    <property type="component" value="Unassembled WGS sequence"/>
</dbReference>
<evidence type="ECO:0000256" key="4">
    <source>
        <dbReference type="ARBA" id="ARBA00023015"/>
    </source>
</evidence>
<protein>
    <recommendedName>
        <fullName evidence="2">histidine kinase</fullName>
        <ecNumber evidence="2">2.7.13.3</ecNumber>
    </recommendedName>
</protein>
<feature type="domain" description="Response regulatory" evidence="12">
    <location>
        <begin position="669"/>
        <end position="784"/>
    </location>
</feature>
<dbReference type="SUPFAM" id="SSF52172">
    <property type="entry name" value="CheY-like"/>
    <property type="match status" value="1"/>
</dbReference>
<dbReference type="PANTHER" id="PTHR43547">
    <property type="entry name" value="TWO-COMPONENT HISTIDINE KINASE"/>
    <property type="match status" value="1"/>
</dbReference>
<dbReference type="Gene3D" id="3.40.50.2300">
    <property type="match status" value="3"/>
</dbReference>
<dbReference type="InterPro" id="IPR003594">
    <property type="entry name" value="HATPase_dom"/>
</dbReference>
<dbReference type="Pfam" id="PF00072">
    <property type="entry name" value="Response_reg"/>
    <property type="match status" value="1"/>
</dbReference>
<dbReference type="Pfam" id="PF00512">
    <property type="entry name" value="HisKA"/>
    <property type="match status" value="1"/>
</dbReference>
<organism evidence="13 14">
    <name type="scientific">Fontibacter flavus</name>
    <dbReference type="NCBI Taxonomy" id="654838"/>
    <lineage>
        <taxon>Bacteria</taxon>
        <taxon>Pseudomonadati</taxon>
        <taxon>Bacteroidota</taxon>
        <taxon>Cytophagia</taxon>
        <taxon>Cytophagales</taxon>
        <taxon>Cyclobacteriaceae</taxon>
        <taxon>Fontibacter</taxon>
    </lineage>
</organism>
<dbReference type="InterPro" id="IPR001789">
    <property type="entry name" value="Sig_transdc_resp-reg_receiver"/>
</dbReference>
<evidence type="ECO:0000256" key="5">
    <source>
        <dbReference type="ARBA" id="ARBA00023125"/>
    </source>
</evidence>
<evidence type="ECO:0000256" key="9">
    <source>
        <dbReference type="SAM" id="Phobius"/>
    </source>
</evidence>
<keyword evidence="9" id="KW-0472">Membrane</keyword>
<feature type="transmembrane region" description="Helical" evidence="9">
    <location>
        <begin position="345"/>
        <end position="365"/>
    </location>
</feature>
<dbReference type="InterPro" id="IPR018060">
    <property type="entry name" value="HTH_AraC"/>
</dbReference>
<evidence type="ECO:0000313" key="13">
    <source>
        <dbReference type="EMBL" id="MFC0261656.1"/>
    </source>
</evidence>
<dbReference type="PROSITE" id="PS50110">
    <property type="entry name" value="RESPONSE_REGULATORY"/>
    <property type="match status" value="1"/>
</dbReference>
<feature type="coiled-coil region" evidence="8">
    <location>
        <begin position="368"/>
        <end position="405"/>
    </location>
</feature>
<dbReference type="EC" id="2.7.13.3" evidence="2"/>
<keyword evidence="9" id="KW-0812">Transmembrane</keyword>
<dbReference type="InterPro" id="IPR028082">
    <property type="entry name" value="Peripla_BP_I"/>
</dbReference>
<dbReference type="Pfam" id="PF02518">
    <property type="entry name" value="HATPase_c"/>
    <property type="match status" value="1"/>
</dbReference>
<evidence type="ECO:0000313" key="14">
    <source>
        <dbReference type="Proteomes" id="UP001589797"/>
    </source>
</evidence>
<dbReference type="InterPro" id="IPR003661">
    <property type="entry name" value="HisK_dim/P_dom"/>
</dbReference>
<dbReference type="SMART" id="SM00342">
    <property type="entry name" value="HTH_ARAC"/>
    <property type="match status" value="1"/>
</dbReference>
<dbReference type="PROSITE" id="PS00041">
    <property type="entry name" value="HTH_ARAC_FAMILY_1"/>
    <property type="match status" value="1"/>
</dbReference>
<evidence type="ECO:0000256" key="3">
    <source>
        <dbReference type="ARBA" id="ARBA00022553"/>
    </source>
</evidence>
<dbReference type="Gene3D" id="1.10.10.60">
    <property type="entry name" value="Homeodomain-like"/>
    <property type="match status" value="1"/>
</dbReference>
<dbReference type="EMBL" id="JBHLWI010000006">
    <property type="protein sequence ID" value="MFC0261656.1"/>
    <property type="molecule type" value="Genomic_DNA"/>
</dbReference>
<dbReference type="CDD" id="cd00075">
    <property type="entry name" value="HATPase"/>
    <property type="match status" value="1"/>
</dbReference>
<dbReference type="Pfam" id="PF12833">
    <property type="entry name" value="HTH_18"/>
    <property type="match status" value="1"/>
</dbReference>
<dbReference type="SMART" id="SM00387">
    <property type="entry name" value="HATPase_c"/>
    <property type="match status" value="1"/>
</dbReference>
<dbReference type="CDD" id="cd00082">
    <property type="entry name" value="HisKA"/>
    <property type="match status" value="1"/>
</dbReference>
<keyword evidence="3 7" id="KW-0597">Phosphoprotein</keyword>
<name>A0ABV6FP76_9BACT</name>
<dbReference type="InterPro" id="IPR036097">
    <property type="entry name" value="HisK_dim/P_sf"/>
</dbReference>
<gene>
    <name evidence="13" type="ORF">ACFFIP_03110</name>
</gene>
<dbReference type="InterPro" id="IPR018062">
    <property type="entry name" value="HTH_AraC-typ_CS"/>
</dbReference>
<dbReference type="PROSITE" id="PS50109">
    <property type="entry name" value="HIS_KIN"/>
    <property type="match status" value="1"/>
</dbReference>
<keyword evidence="14" id="KW-1185">Reference proteome</keyword>
<dbReference type="InterPro" id="IPR005467">
    <property type="entry name" value="His_kinase_dom"/>
</dbReference>
<dbReference type="InterPro" id="IPR025997">
    <property type="entry name" value="SBP_2_dom"/>
</dbReference>
<evidence type="ECO:0000259" key="11">
    <source>
        <dbReference type="PROSITE" id="PS50109"/>
    </source>
</evidence>
<dbReference type="SUPFAM" id="SSF46689">
    <property type="entry name" value="Homeodomain-like"/>
    <property type="match status" value="1"/>
</dbReference>
<evidence type="ECO:0000256" key="2">
    <source>
        <dbReference type="ARBA" id="ARBA00012438"/>
    </source>
</evidence>
<dbReference type="PANTHER" id="PTHR43547:SF2">
    <property type="entry name" value="HYBRID SIGNAL TRANSDUCTION HISTIDINE KINASE C"/>
    <property type="match status" value="1"/>
</dbReference>
<dbReference type="PRINTS" id="PR00344">
    <property type="entry name" value="BCTRLSENSOR"/>
</dbReference>
<dbReference type="SUPFAM" id="SSF47384">
    <property type="entry name" value="Homodimeric domain of signal transducing histidine kinase"/>
    <property type="match status" value="1"/>
</dbReference>
<dbReference type="SUPFAM" id="SSF55874">
    <property type="entry name" value="ATPase domain of HSP90 chaperone/DNA topoisomerase II/histidine kinase"/>
    <property type="match status" value="1"/>
</dbReference>
<reference evidence="13 14" key="1">
    <citation type="submission" date="2024-09" db="EMBL/GenBank/DDBJ databases">
        <authorList>
            <person name="Sun Q."/>
            <person name="Mori K."/>
        </authorList>
    </citation>
    <scope>NUCLEOTIDE SEQUENCE [LARGE SCALE GENOMIC DNA]</scope>
    <source>
        <strain evidence="13 14">CCM 7650</strain>
    </source>
</reference>
<dbReference type="Gene3D" id="3.30.565.10">
    <property type="entry name" value="Histidine kinase-like ATPase, C-terminal domain"/>
    <property type="match status" value="1"/>
</dbReference>
<dbReference type="InterPro" id="IPR011006">
    <property type="entry name" value="CheY-like_superfamily"/>
</dbReference>
<evidence type="ECO:0000256" key="7">
    <source>
        <dbReference type="PROSITE-ProRule" id="PRU00169"/>
    </source>
</evidence>
<keyword evidence="5" id="KW-0238">DNA-binding</keyword>
<dbReference type="SUPFAM" id="SSF53822">
    <property type="entry name" value="Periplasmic binding protein-like I"/>
    <property type="match status" value="1"/>
</dbReference>
<accession>A0ABV6FP76</accession>
<evidence type="ECO:0000256" key="8">
    <source>
        <dbReference type="SAM" id="Coils"/>
    </source>
</evidence>
<dbReference type="InterPro" id="IPR036890">
    <property type="entry name" value="HATPase_C_sf"/>
</dbReference>
<comment type="catalytic activity">
    <reaction evidence="1">
        <text>ATP + protein L-histidine = ADP + protein N-phospho-L-histidine.</text>
        <dbReference type="EC" id="2.7.13.3"/>
    </reaction>
</comment>